<dbReference type="PROSITE" id="PS50011">
    <property type="entry name" value="PROTEIN_KINASE_DOM"/>
    <property type="match status" value="1"/>
</dbReference>
<dbReference type="Gene3D" id="1.10.510.10">
    <property type="entry name" value="Transferase(Phosphotransferase) domain 1"/>
    <property type="match status" value="1"/>
</dbReference>
<dbReference type="InterPro" id="IPR051681">
    <property type="entry name" value="Ser/Thr_Kinases-Pseudokinases"/>
</dbReference>
<keyword evidence="4" id="KW-1185">Reference proteome</keyword>
<dbReference type="STRING" id="1314674.A0A0D7B7M3"/>
<name>A0A0D7B7M3_9AGAR</name>
<dbReference type="SUPFAM" id="SSF56112">
    <property type="entry name" value="Protein kinase-like (PK-like)"/>
    <property type="match status" value="1"/>
</dbReference>
<dbReference type="GO" id="GO:0004674">
    <property type="term" value="F:protein serine/threonine kinase activity"/>
    <property type="evidence" value="ECO:0007669"/>
    <property type="project" value="TreeGrafter"/>
</dbReference>
<dbReference type="InterPro" id="IPR011009">
    <property type="entry name" value="Kinase-like_dom_sf"/>
</dbReference>
<dbReference type="Proteomes" id="UP000054007">
    <property type="component" value="Unassembled WGS sequence"/>
</dbReference>
<sequence>MAWRANPTPTGLLDDADNAAQKQTSSVSYGDSDQNGLPRQNPKDLASPQTDKTAPPLGTFNKQYGHERMLDQQTEIRDHADQHVSAQDRMDNYQKSLDTWPPGDAVGRRECLLAMINYAGTEAVYPRSMRCPGVRVDDLQVHQESGLSYIYKGVYNGKAVAVKVPKHTIVRRKETKKEWVQTALLWRQLHHPNILQCYGVNEGLQLGRDLSPICLVFPWVPNGDLRHYIQDKVPFRDDDMFPLNALRDVARGLQYLHNHNPPIVHADIRSANVLVKQDTTCCISEFELSFPVESAFTSHGGDVPGSIRFMAPEVLSSPTDSVTEVPGRESYDTPARDVYSFGCMIVEIYTAQDPFFWLKNSAQIIRAVYAGHAKPWRTKPTGLADALWDLACRCWCANPAERPSIDTLYRFLCLDQRTMNFTHFCRRLLEYDESQVSQVSIDGHDFASPAVWSALVERQKWVNLLSPCHLDNWPSHIRLREYLYLVLSSAQQPSIHSSVSQDPVDLLTYMQPIFKNLGWYKASDSDVPSTIHSSVEPLFIDLPGSDHDMQGEALHSPFPDEDAIWEPAFYPPEWPPLRAHTWADAWDAAEHKHKQWGIAGDARDRTRSKHAYGGFGTWCRGIRKIIRKRLCCGDQSMGEGSVEGYDVAQT</sequence>
<reference evidence="3 4" key="1">
    <citation type="journal article" date="2015" name="Fungal Genet. Biol.">
        <title>Evolution of novel wood decay mechanisms in Agaricales revealed by the genome sequences of Fistulina hepatica and Cylindrobasidium torrendii.</title>
        <authorList>
            <person name="Floudas D."/>
            <person name="Held B.W."/>
            <person name="Riley R."/>
            <person name="Nagy L.G."/>
            <person name="Koehler G."/>
            <person name="Ransdell A.S."/>
            <person name="Younus H."/>
            <person name="Chow J."/>
            <person name="Chiniquy J."/>
            <person name="Lipzen A."/>
            <person name="Tritt A."/>
            <person name="Sun H."/>
            <person name="Haridas S."/>
            <person name="LaButti K."/>
            <person name="Ohm R.A."/>
            <person name="Kues U."/>
            <person name="Blanchette R.A."/>
            <person name="Grigoriev I.V."/>
            <person name="Minto R.E."/>
            <person name="Hibbett D.S."/>
        </authorList>
    </citation>
    <scope>NUCLEOTIDE SEQUENCE [LARGE SCALE GENOMIC DNA]</scope>
    <source>
        <strain evidence="3 4">FP15055 ss-10</strain>
    </source>
</reference>
<dbReference type="AlphaFoldDB" id="A0A0D7B7M3"/>
<evidence type="ECO:0000256" key="1">
    <source>
        <dbReference type="SAM" id="MobiDB-lite"/>
    </source>
</evidence>
<dbReference type="Pfam" id="PF07714">
    <property type="entry name" value="PK_Tyr_Ser-Thr"/>
    <property type="match status" value="1"/>
</dbReference>
<gene>
    <name evidence="3" type="ORF">CYLTODRAFT_423347</name>
</gene>
<keyword evidence="3" id="KW-0418">Kinase</keyword>
<feature type="domain" description="Protein kinase" evidence="2">
    <location>
        <begin position="136"/>
        <end position="412"/>
    </location>
</feature>
<evidence type="ECO:0000313" key="3">
    <source>
        <dbReference type="EMBL" id="KIY66492.1"/>
    </source>
</evidence>
<evidence type="ECO:0000259" key="2">
    <source>
        <dbReference type="PROSITE" id="PS50011"/>
    </source>
</evidence>
<dbReference type="InterPro" id="IPR000719">
    <property type="entry name" value="Prot_kinase_dom"/>
</dbReference>
<accession>A0A0D7B7M3</accession>
<dbReference type="PANTHER" id="PTHR44329">
    <property type="entry name" value="SERINE/THREONINE-PROTEIN KINASE TNNI3K-RELATED"/>
    <property type="match status" value="1"/>
</dbReference>
<dbReference type="InterPro" id="IPR001245">
    <property type="entry name" value="Ser-Thr/Tyr_kinase_cat_dom"/>
</dbReference>
<organism evidence="3 4">
    <name type="scientific">Cylindrobasidium torrendii FP15055 ss-10</name>
    <dbReference type="NCBI Taxonomy" id="1314674"/>
    <lineage>
        <taxon>Eukaryota</taxon>
        <taxon>Fungi</taxon>
        <taxon>Dikarya</taxon>
        <taxon>Basidiomycota</taxon>
        <taxon>Agaricomycotina</taxon>
        <taxon>Agaricomycetes</taxon>
        <taxon>Agaricomycetidae</taxon>
        <taxon>Agaricales</taxon>
        <taxon>Marasmiineae</taxon>
        <taxon>Physalacriaceae</taxon>
        <taxon>Cylindrobasidium</taxon>
    </lineage>
</organism>
<proteinExistence type="predicted"/>
<feature type="region of interest" description="Disordered" evidence="1">
    <location>
        <begin position="1"/>
        <end position="62"/>
    </location>
</feature>
<feature type="compositionally biased region" description="Polar residues" evidence="1">
    <location>
        <begin position="20"/>
        <end position="38"/>
    </location>
</feature>
<evidence type="ECO:0000313" key="4">
    <source>
        <dbReference type="Proteomes" id="UP000054007"/>
    </source>
</evidence>
<dbReference type="OrthoDB" id="346907at2759"/>
<dbReference type="EMBL" id="KN880552">
    <property type="protein sequence ID" value="KIY66492.1"/>
    <property type="molecule type" value="Genomic_DNA"/>
</dbReference>
<dbReference type="PROSITE" id="PS00109">
    <property type="entry name" value="PROTEIN_KINASE_TYR"/>
    <property type="match status" value="1"/>
</dbReference>
<dbReference type="GO" id="GO:0005524">
    <property type="term" value="F:ATP binding"/>
    <property type="evidence" value="ECO:0007669"/>
    <property type="project" value="InterPro"/>
</dbReference>
<keyword evidence="3" id="KW-0808">Transferase</keyword>
<protein>
    <submittedName>
        <fullName evidence="3">Kinase-like protein</fullName>
    </submittedName>
</protein>
<dbReference type="InterPro" id="IPR008266">
    <property type="entry name" value="Tyr_kinase_AS"/>
</dbReference>